<evidence type="ECO:0000313" key="3">
    <source>
        <dbReference type="Proteomes" id="UP000242287"/>
    </source>
</evidence>
<reference evidence="2 3" key="1">
    <citation type="submission" date="2014-02" db="EMBL/GenBank/DDBJ databases">
        <title>Transposable element dynamics among asymbiotic and ectomycorrhizal Amanita fungi.</title>
        <authorList>
            <consortium name="DOE Joint Genome Institute"/>
            <person name="Hess J."/>
            <person name="Skrede I."/>
            <person name="Wolfe B."/>
            <person name="LaButti K."/>
            <person name="Ohm R.A."/>
            <person name="Grigoriev I.V."/>
            <person name="Pringle A."/>
        </authorList>
    </citation>
    <scope>NUCLEOTIDE SEQUENCE [LARGE SCALE GENOMIC DNA]</scope>
    <source>
        <strain evidence="2 3">SKay4041</strain>
    </source>
</reference>
<feature type="compositionally biased region" description="Polar residues" evidence="1">
    <location>
        <begin position="276"/>
        <end position="290"/>
    </location>
</feature>
<feature type="compositionally biased region" description="Basic and acidic residues" evidence="1">
    <location>
        <begin position="69"/>
        <end position="91"/>
    </location>
</feature>
<dbReference type="Proteomes" id="UP000242287">
    <property type="component" value="Unassembled WGS sequence"/>
</dbReference>
<proteinExistence type="predicted"/>
<evidence type="ECO:0000313" key="2">
    <source>
        <dbReference type="EMBL" id="PFH45258.1"/>
    </source>
</evidence>
<feature type="region of interest" description="Disordered" evidence="1">
    <location>
        <begin position="271"/>
        <end position="305"/>
    </location>
</feature>
<dbReference type="EMBL" id="KZ302463">
    <property type="protein sequence ID" value="PFH45258.1"/>
    <property type="molecule type" value="Genomic_DNA"/>
</dbReference>
<keyword evidence="3" id="KW-1185">Reference proteome</keyword>
<feature type="compositionally biased region" description="Pro residues" evidence="1">
    <location>
        <begin position="201"/>
        <end position="210"/>
    </location>
</feature>
<accession>A0A2A9N792</accession>
<feature type="region of interest" description="Disordered" evidence="1">
    <location>
        <begin position="194"/>
        <end position="240"/>
    </location>
</feature>
<evidence type="ECO:0000256" key="1">
    <source>
        <dbReference type="SAM" id="MobiDB-lite"/>
    </source>
</evidence>
<feature type="compositionally biased region" description="Pro residues" evidence="1">
    <location>
        <begin position="53"/>
        <end position="62"/>
    </location>
</feature>
<feature type="compositionally biased region" description="Polar residues" evidence="1">
    <location>
        <begin position="492"/>
        <end position="506"/>
    </location>
</feature>
<feature type="region of interest" description="Disordered" evidence="1">
    <location>
        <begin position="471"/>
        <end position="506"/>
    </location>
</feature>
<organism evidence="2 3">
    <name type="scientific">Amanita thiersii Skay4041</name>
    <dbReference type="NCBI Taxonomy" id="703135"/>
    <lineage>
        <taxon>Eukaryota</taxon>
        <taxon>Fungi</taxon>
        <taxon>Dikarya</taxon>
        <taxon>Basidiomycota</taxon>
        <taxon>Agaricomycotina</taxon>
        <taxon>Agaricomycetes</taxon>
        <taxon>Agaricomycetidae</taxon>
        <taxon>Agaricales</taxon>
        <taxon>Pluteineae</taxon>
        <taxon>Amanitaceae</taxon>
        <taxon>Amanita</taxon>
    </lineage>
</organism>
<feature type="region of interest" description="Disordered" evidence="1">
    <location>
        <begin position="42"/>
        <end position="91"/>
    </location>
</feature>
<name>A0A2A9N792_9AGAR</name>
<protein>
    <submittedName>
        <fullName evidence="2">Uncharacterized protein</fullName>
    </submittedName>
</protein>
<dbReference type="AlphaFoldDB" id="A0A2A9N792"/>
<sequence length="506" mass="57695">MKDFDYYVQHAKDQLTNPSVPREKKTMLKTIIKDAEKWQPKHWVDDDRSILPDSPPPSPIPKPKTKSMKQKDDTRKAAELSRKGNTPTEERKMKEELYCEAANICTLEDKDLIQLQLISSLTDSNKKCALEETSNQKKQNFEDYLNTKDFEYYVQHTREQITNLVVPSKKKETLKHLVTQVEQVKWSPKHLIDEDRSVLPDSPPPSPPPKTATKTNTKKTKTNSKQETENTRKGNTPNTRHLQKLLNDMNKDNGMKIMDKLANAKQKLIKPETTTKAKPQSYAQKTSTNPKDLRKDGAGGWKTVGNNNKISRATILPPPPNVFKFFVTDDKTTLPSPKQTDEELTDALNNIISENVEWLLALGSNHVKSANWSKDPKAIVVTMTHNIDKNRENNLPDGKTAFEALCKVVLDLFLDATLANRKPRSKLRFPRVPLQHSDGLPMDNGLLYHYLCKHPNFENIRFSLTPQFERQHPLRPGQNECPMYSTPGPSYARSSTPKTGRSQKNA</sequence>
<gene>
    <name evidence="2" type="ORF">AMATHDRAFT_9632</name>
</gene>